<dbReference type="Pfam" id="PF17407">
    <property type="entry name" value="Nrap_D6"/>
    <property type="match status" value="1"/>
</dbReference>
<evidence type="ECO:0000256" key="3">
    <source>
        <dbReference type="ARBA" id="ARBA00022884"/>
    </source>
</evidence>
<evidence type="ECO:0000259" key="8">
    <source>
        <dbReference type="Pfam" id="PF17404"/>
    </source>
</evidence>
<dbReference type="GO" id="GO:0032040">
    <property type="term" value="C:small-subunit processome"/>
    <property type="evidence" value="ECO:0007669"/>
    <property type="project" value="TreeGrafter"/>
</dbReference>
<dbReference type="InterPro" id="IPR035082">
    <property type="entry name" value="Nrap_D1"/>
</dbReference>
<dbReference type="Pfam" id="PF03813">
    <property type="entry name" value="Nrap"/>
    <property type="match status" value="1"/>
</dbReference>
<proteinExistence type="inferred from homology"/>
<dbReference type="eggNOG" id="KOG2054">
    <property type="taxonomic scope" value="Eukaryota"/>
</dbReference>
<feature type="domain" description="Nrap protein" evidence="7">
    <location>
        <begin position="453"/>
        <end position="620"/>
    </location>
</feature>
<feature type="domain" description="Nrap protein" evidence="6">
    <location>
        <begin position="284"/>
        <end position="449"/>
    </location>
</feature>
<evidence type="ECO:0008006" key="14">
    <source>
        <dbReference type="Google" id="ProtNLM"/>
    </source>
</evidence>
<evidence type="ECO:0000259" key="10">
    <source>
        <dbReference type="Pfam" id="PF17406"/>
    </source>
</evidence>
<gene>
    <name evidence="12" type="ORF">PFL1_06923</name>
</gene>
<dbReference type="KEGG" id="pfp:PFL1_06923"/>
<dbReference type="InterPro" id="IPR035369">
    <property type="entry name" value="Nrap_D4"/>
</dbReference>
<name>A0A061H0N1_9BASI</name>
<feature type="compositionally biased region" description="Polar residues" evidence="5">
    <location>
        <begin position="9"/>
        <end position="31"/>
    </location>
</feature>
<dbReference type="GO" id="GO:0032545">
    <property type="term" value="C:CURI complex"/>
    <property type="evidence" value="ECO:0007669"/>
    <property type="project" value="TreeGrafter"/>
</dbReference>
<feature type="compositionally biased region" description="Acidic residues" evidence="5">
    <location>
        <begin position="104"/>
        <end position="145"/>
    </location>
</feature>
<dbReference type="InterPro" id="IPR035367">
    <property type="entry name" value="Nrap_D2"/>
</dbReference>
<feature type="domain" description="Nrap protein" evidence="10">
    <location>
        <begin position="1036"/>
        <end position="1205"/>
    </location>
</feature>
<dbReference type="PANTHER" id="PTHR17972">
    <property type="entry name" value="NUCLEOLAR RNA-ASSOCIATED PROTEIN"/>
    <property type="match status" value="1"/>
</dbReference>
<dbReference type="GO" id="GO:0006364">
    <property type="term" value="P:rRNA processing"/>
    <property type="evidence" value="ECO:0007669"/>
    <property type="project" value="TreeGrafter"/>
</dbReference>
<dbReference type="Proteomes" id="UP000053664">
    <property type="component" value="Unassembled WGS sequence"/>
</dbReference>
<protein>
    <recommendedName>
        <fullName evidence="14">U3 small nucleolar RNA-associated protein 22</fullName>
    </recommendedName>
</protein>
<dbReference type="Pfam" id="PF17404">
    <property type="entry name" value="Nrap_D3"/>
    <property type="match status" value="1"/>
</dbReference>
<dbReference type="InterPro" id="IPR005554">
    <property type="entry name" value="NOL6/Upt22"/>
</dbReference>
<dbReference type="GO" id="GO:0003723">
    <property type="term" value="F:RNA binding"/>
    <property type="evidence" value="ECO:0007669"/>
    <property type="project" value="UniProtKB-KW"/>
</dbReference>
<evidence type="ECO:0000313" key="13">
    <source>
        <dbReference type="Proteomes" id="UP000053664"/>
    </source>
</evidence>
<feature type="region of interest" description="Disordered" evidence="5">
    <location>
        <begin position="1"/>
        <end position="154"/>
    </location>
</feature>
<evidence type="ECO:0000256" key="4">
    <source>
        <dbReference type="ARBA" id="ARBA00023242"/>
    </source>
</evidence>
<evidence type="ECO:0000259" key="9">
    <source>
        <dbReference type="Pfam" id="PF17405"/>
    </source>
</evidence>
<feature type="compositionally biased region" description="Acidic residues" evidence="5">
    <location>
        <begin position="75"/>
        <end position="94"/>
    </location>
</feature>
<feature type="domain" description="Nrap protein" evidence="11">
    <location>
        <begin position="1207"/>
        <end position="1361"/>
    </location>
</feature>
<organism evidence="12 13">
    <name type="scientific">Pseudozyma flocculosa PF-1</name>
    <dbReference type="NCBI Taxonomy" id="1277687"/>
    <lineage>
        <taxon>Eukaryota</taxon>
        <taxon>Fungi</taxon>
        <taxon>Dikarya</taxon>
        <taxon>Basidiomycota</taxon>
        <taxon>Ustilaginomycotina</taxon>
        <taxon>Ustilaginomycetes</taxon>
        <taxon>Ustilaginales</taxon>
        <taxon>Ustilaginaceae</taxon>
        <taxon>Pseudozyma</taxon>
    </lineage>
</organism>
<dbReference type="InterPro" id="IPR035368">
    <property type="entry name" value="Nrap_D3"/>
</dbReference>
<reference evidence="12 13" key="1">
    <citation type="journal article" date="2013" name="Plant Cell">
        <title>The transition from a phytopathogenic smut ancestor to an anamorphic biocontrol agent deciphered by comparative whole-genome analysis.</title>
        <authorList>
            <person name="Lefebvre F."/>
            <person name="Joly D.L."/>
            <person name="Labbe C."/>
            <person name="Teichmann B."/>
            <person name="Linning R."/>
            <person name="Belzile F."/>
            <person name="Bakkeren G."/>
            <person name="Belanger R.R."/>
        </authorList>
    </citation>
    <scope>NUCLEOTIDE SEQUENCE [LARGE SCALE GENOMIC DNA]</scope>
    <source>
        <strain evidence="12 13">PF-1</strain>
    </source>
</reference>
<sequence>MPGVKRKSTGSGSQPGTPLSKASPSKRSTAKSPAKRAAVQYGNGDDDDDDQDDGFDDAEDLLASALNGTGSAALADDDDDDDDSEDDGDDDDGDNAAGDHLELMSDEDMEGGFEDLEGQEEDDEGGFEDLEAGGDGGAGDDDDEAGPSQKRSKTSALYALPTTEEVQGLKETGELFKSNVFKLKIDEMLPEVRPQFAKAGALELVLRRLHTLFESLEAVEPLPVAQALRRLDKRSKGAVKVAFPDPPPKADAPYKLGFAKPAAMHLVGSWPLKSAAKKPDGIDVDVAVVMPSSLFQEKDHLNFRYFYKRAYYLAVLADAIRANADKVGVEASYQLLEADPRRSILILKPVHDRSDTDFSKLKASIRIHLAHEPDLFKVGRLGPSRNCVRIGGGRGGDDHDDHDEDQDAVTASAATATATAQAATPRYNAAILIDGLQLAHLVYLHTTARECPAFADACLLLKTWAFQRGFGAGIRKRRRQVAGTGSIRFILTMVLAHLLHGEERQRGTSAGAARAKLATGFSSYQLFRGVVDWLATHDFRARPVFMKPMPSAGLASRSDKVPRADFSAVFDRVMVDPSGTLNLFSFLPTGSLDLLQFEAKRTLAMLDDPTSDHFDALFLQDRTAPPFTYDEVATLSLPSSSSSSSSAHGNGASATAATDNALRRADFGNSYQASMIQVSATASRALRGRARFVALSHSTSGGLMEAWPLGSPRPASLAEAEIGIVLDPEQAWRMVEHGPRSDETEAAEEFRRFWGERAELRRFKDGRILESVVWPTPTIAARWAIPRRILAYALQRHHAIDGDDLAFLADRFDGLLDLDASLARLAHVVSVEEKGFQLAQSTFDGLVKQLRAIEDLPLSINSIVAASPGLRGTSTFIPGPLNLKSLGGRVPDVVSYLDVQNVVITFEGSGRWPSELESFQAMKAAFYEKIGTALASSKAGDDGGGAQCRVVFDPRGTAHNPLQDQSALEVVLPSGFAFHLRISHEREPAIVERILSDRFEPAALKKRAKAAAAVWHRRFTVGPRHHRMVAALNHKFVAFGGATRLAKRWLSAQMLGDHVVPEEQVELVAAAAFLSPEEGAPASAVAGFLRILRLLASWRWKEEPLMVPLETAVGAAEGVTSFAFPTELKTEVEDNFRNARAADPSLSSRAWFIATEVDVEGVDFGRDGPFAGAADGIRRLAKGAVAILEGGSALQRHDVLALFTPSLEHYDFLVRLRPEVLSRYARNVAADSRVWTSGGGADAKGRNRYANLVDGVVDLPSTLGPVARPGFDAGAAFLQILVTHYADTFRLFYDTEGGTVLGGTWNPALQRERHFKVALGFSSRPVEDGGRKSSSPADVVLNRQAILAEIERIGQGVVESIEVRSL</sequence>
<dbReference type="GO" id="GO:0006409">
    <property type="term" value="P:tRNA export from nucleus"/>
    <property type="evidence" value="ECO:0007669"/>
    <property type="project" value="TreeGrafter"/>
</dbReference>
<feature type="domain" description="Nrap protein" evidence="8">
    <location>
        <begin position="627"/>
        <end position="798"/>
    </location>
</feature>
<evidence type="ECO:0000259" key="7">
    <source>
        <dbReference type="Pfam" id="PF17403"/>
    </source>
</evidence>
<dbReference type="Pfam" id="PF17405">
    <property type="entry name" value="Nrap_D4"/>
    <property type="match status" value="1"/>
</dbReference>
<dbReference type="RefSeq" id="XP_007882345.1">
    <property type="nucleotide sequence ID" value="XM_007884154.1"/>
</dbReference>
<dbReference type="InterPro" id="IPR035371">
    <property type="entry name" value="Nrap_D6"/>
</dbReference>
<dbReference type="EMBL" id="KE361649">
    <property type="protein sequence ID" value="EPQ25892.1"/>
    <property type="molecule type" value="Genomic_DNA"/>
</dbReference>
<evidence type="ECO:0000256" key="2">
    <source>
        <dbReference type="ARBA" id="ARBA00006674"/>
    </source>
</evidence>
<dbReference type="GO" id="GO:0034456">
    <property type="term" value="C:UTP-C complex"/>
    <property type="evidence" value="ECO:0007669"/>
    <property type="project" value="TreeGrafter"/>
</dbReference>
<feature type="compositionally biased region" description="Acidic residues" evidence="5">
    <location>
        <begin position="44"/>
        <end position="60"/>
    </location>
</feature>
<accession>A0A061H0N1</accession>
<dbReference type="Pfam" id="PF17403">
    <property type="entry name" value="Nrap_D2"/>
    <property type="match status" value="1"/>
</dbReference>
<dbReference type="GeneID" id="19320989"/>
<evidence type="ECO:0000259" key="6">
    <source>
        <dbReference type="Pfam" id="PF03813"/>
    </source>
</evidence>
<dbReference type="HOGENOM" id="CLU_003502_1_0_1"/>
<dbReference type="Gene3D" id="1.10.1410.10">
    <property type="match status" value="2"/>
</dbReference>
<comment type="subcellular location">
    <subcellularLocation>
        <location evidence="1">Nucleus</location>
        <location evidence="1">Nucleolus</location>
    </subcellularLocation>
</comment>
<keyword evidence="3" id="KW-0694">RNA-binding</keyword>
<feature type="domain" description="Nrap protein" evidence="9">
    <location>
        <begin position="827"/>
        <end position="1034"/>
    </location>
</feature>
<evidence type="ECO:0000256" key="5">
    <source>
        <dbReference type="SAM" id="MobiDB-lite"/>
    </source>
</evidence>
<dbReference type="Pfam" id="PF17406">
    <property type="entry name" value="Nrap_D5"/>
    <property type="match status" value="1"/>
</dbReference>
<dbReference type="InterPro" id="IPR035370">
    <property type="entry name" value="Nrap_D5"/>
</dbReference>
<evidence type="ECO:0000259" key="11">
    <source>
        <dbReference type="Pfam" id="PF17407"/>
    </source>
</evidence>
<dbReference type="Gene3D" id="3.30.70.3030">
    <property type="match status" value="1"/>
</dbReference>
<evidence type="ECO:0000313" key="12">
    <source>
        <dbReference type="EMBL" id="EPQ25892.1"/>
    </source>
</evidence>
<dbReference type="PANTHER" id="PTHR17972:SF0">
    <property type="entry name" value="NUCLEOLAR PROTEIN 6"/>
    <property type="match status" value="1"/>
</dbReference>
<keyword evidence="4" id="KW-0539">Nucleus</keyword>
<evidence type="ECO:0000256" key="1">
    <source>
        <dbReference type="ARBA" id="ARBA00004604"/>
    </source>
</evidence>
<dbReference type="OrthoDB" id="10251401at2759"/>
<comment type="similarity">
    <text evidence="2">Belongs to the NRAP family.</text>
</comment>